<evidence type="ECO:0000256" key="1">
    <source>
        <dbReference type="SAM" id="MobiDB-lite"/>
    </source>
</evidence>
<name>M1E182_SOLTU</name>
<dbReference type="InParanoid" id="M1E182"/>
<organism evidence="2 3">
    <name type="scientific">Solanum tuberosum</name>
    <name type="common">Potato</name>
    <dbReference type="NCBI Taxonomy" id="4113"/>
    <lineage>
        <taxon>Eukaryota</taxon>
        <taxon>Viridiplantae</taxon>
        <taxon>Streptophyta</taxon>
        <taxon>Embryophyta</taxon>
        <taxon>Tracheophyta</taxon>
        <taxon>Spermatophyta</taxon>
        <taxon>Magnoliopsida</taxon>
        <taxon>eudicotyledons</taxon>
        <taxon>Gunneridae</taxon>
        <taxon>Pentapetalae</taxon>
        <taxon>asterids</taxon>
        <taxon>lamiids</taxon>
        <taxon>Solanales</taxon>
        <taxon>Solanaceae</taxon>
        <taxon>Solanoideae</taxon>
        <taxon>Solaneae</taxon>
        <taxon>Solanum</taxon>
    </lineage>
</organism>
<dbReference type="HOGENOM" id="CLU_1290962_0_0_1"/>
<proteinExistence type="predicted"/>
<dbReference type="AlphaFoldDB" id="M1E182"/>
<dbReference type="PaxDb" id="4113-PGSC0003DMT400097703"/>
<dbReference type="Gramene" id="PGSC0003DMT400097703">
    <property type="protein sequence ID" value="PGSC0003DMT400097703"/>
    <property type="gene ID" value="PGSC0003DMG400047274"/>
</dbReference>
<protein>
    <submittedName>
        <fullName evidence="2">Transposon MuDR mudrA</fullName>
    </submittedName>
</protein>
<feature type="region of interest" description="Disordered" evidence="1">
    <location>
        <begin position="63"/>
        <end position="103"/>
    </location>
</feature>
<sequence>MDLRLQFAARNGFSTSRPETRPKKNIFENTGLNTSYAEISMLELVILALFLIDRLFVEGEQGPTLKRKKGRTEKESEEEVEKEVEEPHGEDYDVNSSAPRPTQDEEYHFMSSLQYEPFGPAREPESDPDIRPQVISENRTKLKMRMNQQRATGNRVISFRGDHAGISEPTDLPYSPTNLTWKGKEAVTGNQLERERQKKVDKLKTRKTNGKSQI</sequence>
<feature type="compositionally biased region" description="Acidic residues" evidence="1">
    <location>
        <begin position="75"/>
        <end position="84"/>
    </location>
</feature>
<dbReference type="EnsemblPlants" id="PGSC0003DMT400097703">
    <property type="protein sequence ID" value="PGSC0003DMT400097703"/>
    <property type="gene ID" value="PGSC0003DMG400047274"/>
</dbReference>
<evidence type="ECO:0000313" key="2">
    <source>
        <dbReference type="EnsemblPlants" id="PGSC0003DMT400097703"/>
    </source>
</evidence>
<reference evidence="3" key="1">
    <citation type="journal article" date="2011" name="Nature">
        <title>Genome sequence and analysis of the tuber crop potato.</title>
        <authorList>
            <consortium name="The Potato Genome Sequencing Consortium"/>
        </authorList>
    </citation>
    <scope>NUCLEOTIDE SEQUENCE [LARGE SCALE GENOMIC DNA]</scope>
    <source>
        <strain evidence="3">cv. DM1-3 516 R44</strain>
    </source>
</reference>
<accession>M1E182</accession>
<feature type="region of interest" description="Disordered" evidence="1">
    <location>
        <begin position="157"/>
        <end position="214"/>
    </location>
</feature>
<reference evidence="2" key="2">
    <citation type="submission" date="2015-06" db="UniProtKB">
        <authorList>
            <consortium name="EnsemblPlants"/>
        </authorList>
    </citation>
    <scope>IDENTIFICATION</scope>
    <source>
        <strain evidence="2">DM1-3 516 R44</strain>
    </source>
</reference>
<keyword evidence="3" id="KW-1185">Reference proteome</keyword>
<dbReference type="Proteomes" id="UP000011115">
    <property type="component" value="Unassembled WGS sequence"/>
</dbReference>
<feature type="compositionally biased region" description="Basic residues" evidence="1">
    <location>
        <begin position="204"/>
        <end position="214"/>
    </location>
</feature>
<feature type="compositionally biased region" description="Basic and acidic residues" evidence="1">
    <location>
        <begin position="192"/>
        <end position="203"/>
    </location>
</feature>
<evidence type="ECO:0000313" key="3">
    <source>
        <dbReference type="Proteomes" id="UP000011115"/>
    </source>
</evidence>